<feature type="region of interest" description="Disordered" evidence="1">
    <location>
        <begin position="1"/>
        <end position="36"/>
    </location>
</feature>
<dbReference type="EMBL" id="BFEA01000008">
    <property type="protein sequence ID" value="GBG60041.1"/>
    <property type="molecule type" value="Genomic_DNA"/>
</dbReference>
<feature type="compositionally biased region" description="Basic and acidic residues" evidence="1">
    <location>
        <begin position="8"/>
        <end position="36"/>
    </location>
</feature>
<name>A0A388JQH9_CHABU</name>
<dbReference type="Gramene" id="GBG60041">
    <property type="protein sequence ID" value="GBG60041"/>
    <property type="gene ID" value="CBR_g372"/>
</dbReference>
<proteinExistence type="predicted"/>
<gene>
    <name evidence="2" type="ORF">CBR_g372</name>
</gene>
<protein>
    <submittedName>
        <fullName evidence="2">Uncharacterized protein</fullName>
    </submittedName>
</protein>
<sequence length="150" mass="15716">METGESVCKQDRGGDGGGEEERSRLRPSTGKDERGVHWARFRSEGRERRRDCDVLCIGAAGQEAVAVKTKVGGITVRETVLPKTAAEETTTVETAAAKTGAVKTRAMETAAVETATVDTAAVETAGVETPRVKTVGVETVAVEIAVAADE</sequence>
<reference evidence="2 3" key="1">
    <citation type="journal article" date="2018" name="Cell">
        <title>The Chara Genome: Secondary Complexity and Implications for Plant Terrestrialization.</title>
        <authorList>
            <person name="Nishiyama T."/>
            <person name="Sakayama H."/>
            <person name="Vries J.D."/>
            <person name="Buschmann H."/>
            <person name="Saint-Marcoux D."/>
            <person name="Ullrich K.K."/>
            <person name="Haas F.B."/>
            <person name="Vanderstraeten L."/>
            <person name="Becker D."/>
            <person name="Lang D."/>
            <person name="Vosolsobe S."/>
            <person name="Rombauts S."/>
            <person name="Wilhelmsson P.K.I."/>
            <person name="Janitza P."/>
            <person name="Kern R."/>
            <person name="Heyl A."/>
            <person name="Rumpler F."/>
            <person name="Villalobos L.I.A.C."/>
            <person name="Clay J.M."/>
            <person name="Skokan R."/>
            <person name="Toyoda A."/>
            <person name="Suzuki Y."/>
            <person name="Kagoshima H."/>
            <person name="Schijlen E."/>
            <person name="Tajeshwar N."/>
            <person name="Catarino B."/>
            <person name="Hetherington A.J."/>
            <person name="Saltykova A."/>
            <person name="Bonnot C."/>
            <person name="Breuninger H."/>
            <person name="Symeonidi A."/>
            <person name="Radhakrishnan G.V."/>
            <person name="Van Nieuwerburgh F."/>
            <person name="Deforce D."/>
            <person name="Chang C."/>
            <person name="Karol K.G."/>
            <person name="Hedrich R."/>
            <person name="Ulvskov P."/>
            <person name="Glockner G."/>
            <person name="Delwiche C.F."/>
            <person name="Petrasek J."/>
            <person name="Van de Peer Y."/>
            <person name="Friml J."/>
            <person name="Beilby M."/>
            <person name="Dolan L."/>
            <person name="Kohara Y."/>
            <person name="Sugano S."/>
            <person name="Fujiyama A."/>
            <person name="Delaux P.-M."/>
            <person name="Quint M."/>
            <person name="TheiBen G."/>
            <person name="Hagemann M."/>
            <person name="Harholt J."/>
            <person name="Dunand C."/>
            <person name="Zachgo S."/>
            <person name="Langdale J."/>
            <person name="Maumus F."/>
            <person name="Straeten D.V.D."/>
            <person name="Gould S.B."/>
            <person name="Rensing S.A."/>
        </authorList>
    </citation>
    <scope>NUCLEOTIDE SEQUENCE [LARGE SCALE GENOMIC DNA]</scope>
    <source>
        <strain evidence="2 3">S276</strain>
    </source>
</reference>
<keyword evidence="3" id="KW-1185">Reference proteome</keyword>
<evidence type="ECO:0000313" key="2">
    <source>
        <dbReference type="EMBL" id="GBG60041.1"/>
    </source>
</evidence>
<evidence type="ECO:0000256" key="1">
    <source>
        <dbReference type="SAM" id="MobiDB-lite"/>
    </source>
</evidence>
<organism evidence="2 3">
    <name type="scientific">Chara braunii</name>
    <name type="common">Braun's stonewort</name>
    <dbReference type="NCBI Taxonomy" id="69332"/>
    <lineage>
        <taxon>Eukaryota</taxon>
        <taxon>Viridiplantae</taxon>
        <taxon>Streptophyta</taxon>
        <taxon>Charophyceae</taxon>
        <taxon>Charales</taxon>
        <taxon>Characeae</taxon>
        <taxon>Chara</taxon>
    </lineage>
</organism>
<comment type="caution">
    <text evidence="2">The sequence shown here is derived from an EMBL/GenBank/DDBJ whole genome shotgun (WGS) entry which is preliminary data.</text>
</comment>
<dbReference type="AlphaFoldDB" id="A0A388JQH9"/>
<dbReference type="Proteomes" id="UP000265515">
    <property type="component" value="Unassembled WGS sequence"/>
</dbReference>
<accession>A0A388JQH9</accession>
<evidence type="ECO:0000313" key="3">
    <source>
        <dbReference type="Proteomes" id="UP000265515"/>
    </source>
</evidence>